<keyword evidence="6" id="KW-0456">Lyase</keyword>
<dbReference type="InterPro" id="IPR018338">
    <property type="entry name" value="Carbonic_anhydrase_a-class_CS"/>
</dbReference>
<feature type="signal peptide" evidence="6">
    <location>
        <begin position="1"/>
        <end position="18"/>
    </location>
</feature>
<name>A0A8B8CZ79_CRAVI</name>
<comment type="cofactor">
    <cofactor evidence="6">
        <name>Zn(2+)</name>
        <dbReference type="ChEBI" id="CHEBI:29105"/>
    </cofactor>
</comment>
<reference evidence="9" key="1">
    <citation type="submission" date="2025-08" db="UniProtKB">
        <authorList>
            <consortium name="RefSeq"/>
        </authorList>
    </citation>
    <scope>IDENTIFICATION</scope>
    <source>
        <tissue evidence="9">Whole sample</tissue>
    </source>
</reference>
<feature type="domain" description="Alpha-carbonic anhydrase" evidence="7">
    <location>
        <begin position="44"/>
        <end position="298"/>
    </location>
</feature>
<dbReference type="PANTHER" id="PTHR18952">
    <property type="entry name" value="CARBONIC ANHYDRASE"/>
    <property type="match status" value="1"/>
</dbReference>
<dbReference type="Proteomes" id="UP000694844">
    <property type="component" value="Chromosome 3"/>
</dbReference>
<dbReference type="RefSeq" id="XP_022320885.1">
    <property type="nucleotide sequence ID" value="XM_022465177.1"/>
</dbReference>
<evidence type="ECO:0000256" key="6">
    <source>
        <dbReference type="RuleBase" id="RU367011"/>
    </source>
</evidence>
<sequence>MSIFEPLCVLYLISFTLGNSRQDESGIPPSIMTAHSKMYPLWEEWWGYEGLAARWGNQHPEQWYMCSRGKQQSPINIEPDLLLYDSNLGRLVISSPPIRAVLQNTRNDITLTVLNDVNNQINVTGGPLPYMFRITDVKFHYGRKQRASEHQINNKSFAAEMHIMGYNSEVYKTIEEAMNGVRGLVAIAVFIEVGLVSNYPLELIAKRLKTIANEGASVNMTGFTLNDLIPNTTEYMTYEGSLTIPGCQESVTWIIFNKPLYISAEQMKLFQTIPEMRWIHTNSRAVMPLNQRVIRTNINVKQKTDICTIEQDFSYKVNEMFTS</sequence>
<keyword evidence="4 6" id="KW-0479">Metal-binding</keyword>
<dbReference type="GO" id="GO:0008270">
    <property type="term" value="F:zinc ion binding"/>
    <property type="evidence" value="ECO:0007669"/>
    <property type="project" value="UniProtKB-UniRule"/>
</dbReference>
<comment type="similarity">
    <text evidence="2 6">Belongs to the alpha-carbonic anhydrase family.</text>
</comment>
<dbReference type="OrthoDB" id="5978072at2759"/>
<dbReference type="KEGG" id="cvn:111123083"/>
<dbReference type="InterPro" id="IPR023561">
    <property type="entry name" value="Carbonic_anhydrase_a-class"/>
</dbReference>
<keyword evidence="3" id="KW-0964">Secreted</keyword>
<dbReference type="PROSITE" id="PS51144">
    <property type="entry name" value="ALPHA_CA_2"/>
    <property type="match status" value="1"/>
</dbReference>
<evidence type="ECO:0000256" key="4">
    <source>
        <dbReference type="ARBA" id="ARBA00022723"/>
    </source>
</evidence>
<dbReference type="SUPFAM" id="SSF51069">
    <property type="entry name" value="Carbonic anhydrase"/>
    <property type="match status" value="1"/>
</dbReference>
<keyword evidence="5 6" id="KW-0862">Zinc</keyword>
<organism evidence="8 9">
    <name type="scientific">Crassostrea virginica</name>
    <name type="common">Eastern oyster</name>
    <dbReference type="NCBI Taxonomy" id="6565"/>
    <lineage>
        <taxon>Eukaryota</taxon>
        <taxon>Metazoa</taxon>
        <taxon>Spiralia</taxon>
        <taxon>Lophotrochozoa</taxon>
        <taxon>Mollusca</taxon>
        <taxon>Bivalvia</taxon>
        <taxon>Autobranchia</taxon>
        <taxon>Pteriomorphia</taxon>
        <taxon>Ostreida</taxon>
        <taxon>Ostreoidea</taxon>
        <taxon>Ostreidae</taxon>
        <taxon>Crassostrea</taxon>
    </lineage>
</organism>
<dbReference type="PROSITE" id="PS00162">
    <property type="entry name" value="ALPHA_CA_1"/>
    <property type="match status" value="1"/>
</dbReference>
<dbReference type="Gene3D" id="3.10.200.10">
    <property type="entry name" value="Alpha carbonic anhydrase"/>
    <property type="match status" value="1"/>
</dbReference>
<evidence type="ECO:0000256" key="3">
    <source>
        <dbReference type="ARBA" id="ARBA00022525"/>
    </source>
</evidence>
<evidence type="ECO:0000313" key="8">
    <source>
        <dbReference type="Proteomes" id="UP000694844"/>
    </source>
</evidence>
<keyword evidence="6" id="KW-0732">Signal</keyword>
<dbReference type="Pfam" id="PF00194">
    <property type="entry name" value="Carb_anhydrase"/>
    <property type="match status" value="1"/>
</dbReference>
<keyword evidence="8" id="KW-1185">Reference proteome</keyword>
<feature type="chain" id="PRO_5034542224" description="Carbonic anhydrase" evidence="6">
    <location>
        <begin position="19"/>
        <end position="323"/>
    </location>
</feature>
<dbReference type="InterPro" id="IPR036398">
    <property type="entry name" value="CA_dom_sf"/>
</dbReference>
<dbReference type="EC" id="4.2.1.1" evidence="6"/>
<comment type="subcellular location">
    <subcellularLocation>
        <location evidence="1">Secreted</location>
    </subcellularLocation>
</comment>
<evidence type="ECO:0000256" key="1">
    <source>
        <dbReference type="ARBA" id="ARBA00004613"/>
    </source>
</evidence>
<protein>
    <recommendedName>
        <fullName evidence="6">Carbonic anhydrase</fullName>
        <ecNumber evidence="6">4.2.1.1</ecNumber>
    </recommendedName>
</protein>
<dbReference type="GO" id="GO:0005576">
    <property type="term" value="C:extracellular region"/>
    <property type="evidence" value="ECO:0007669"/>
    <property type="project" value="UniProtKB-SubCell"/>
</dbReference>
<dbReference type="GO" id="GO:0004089">
    <property type="term" value="F:carbonate dehydratase activity"/>
    <property type="evidence" value="ECO:0007669"/>
    <property type="project" value="UniProtKB-UniRule"/>
</dbReference>
<gene>
    <name evidence="9" type="primary">LOC111123083</name>
</gene>
<dbReference type="PANTHER" id="PTHR18952:SF208">
    <property type="entry name" value="CARBONIC ANHYDRASE XA-RELATED"/>
    <property type="match status" value="1"/>
</dbReference>
<evidence type="ECO:0000256" key="2">
    <source>
        <dbReference type="ARBA" id="ARBA00010718"/>
    </source>
</evidence>
<comment type="catalytic activity">
    <reaction evidence="6">
        <text>hydrogencarbonate + H(+) = CO2 + H2O</text>
        <dbReference type="Rhea" id="RHEA:10748"/>
        <dbReference type="ChEBI" id="CHEBI:15377"/>
        <dbReference type="ChEBI" id="CHEBI:15378"/>
        <dbReference type="ChEBI" id="CHEBI:16526"/>
        <dbReference type="ChEBI" id="CHEBI:17544"/>
        <dbReference type="EC" id="4.2.1.1"/>
    </reaction>
</comment>
<comment type="function">
    <text evidence="6">Reversible hydration of carbon dioxide.</text>
</comment>
<evidence type="ECO:0000256" key="5">
    <source>
        <dbReference type="ARBA" id="ARBA00022833"/>
    </source>
</evidence>
<evidence type="ECO:0000259" key="7">
    <source>
        <dbReference type="PROSITE" id="PS51144"/>
    </source>
</evidence>
<evidence type="ECO:0000313" key="9">
    <source>
        <dbReference type="RefSeq" id="XP_022320885.1"/>
    </source>
</evidence>
<proteinExistence type="inferred from homology"/>
<dbReference type="GeneID" id="111123083"/>
<accession>A0A8B8CZ79</accession>
<dbReference type="GO" id="GO:0006730">
    <property type="term" value="P:one-carbon metabolic process"/>
    <property type="evidence" value="ECO:0007669"/>
    <property type="project" value="TreeGrafter"/>
</dbReference>
<dbReference type="AlphaFoldDB" id="A0A8B8CZ79"/>
<dbReference type="SMART" id="SM01057">
    <property type="entry name" value="Carb_anhydrase"/>
    <property type="match status" value="1"/>
</dbReference>
<dbReference type="InterPro" id="IPR001148">
    <property type="entry name" value="CA_dom"/>
</dbReference>